<feature type="transmembrane region" description="Helical" evidence="7">
    <location>
        <begin position="59"/>
        <end position="77"/>
    </location>
</feature>
<feature type="transmembrane region" description="Helical" evidence="7">
    <location>
        <begin position="160"/>
        <end position="179"/>
    </location>
</feature>
<feature type="transmembrane region" description="Helical" evidence="7">
    <location>
        <begin position="342"/>
        <end position="364"/>
    </location>
</feature>
<accession>A0ABT4IIY7</accession>
<name>A0ABT4IIY7_9EURY</name>
<comment type="similarity">
    <text evidence="2">Belongs to the nucleobase:cation symporter-2 (NCS2) (TC 2.A.40) family.</text>
</comment>
<feature type="transmembrane region" description="Helical" evidence="7">
    <location>
        <begin position="408"/>
        <end position="428"/>
    </location>
</feature>
<reference evidence="8" key="1">
    <citation type="submission" date="2022-12" db="EMBL/GenBank/DDBJ databases">
        <title>Isolation and characterisation of novel Methanocorpusculum spp. from native Australian herbivores indicates the genus is ancestrally host-associated.</title>
        <authorList>
            <person name="Volmer J.G."/>
            <person name="Soo R.M."/>
            <person name="Evans P.N."/>
            <person name="Hoedt E.C."/>
            <person name="Astorga Alsina A.L."/>
            <person name="Woodcroft B.J."/>
            <person name="Tyson G.W."/>
            <person name="Hugenholtz P."/>
            <person name="Morrison M."/>
        </authorList>
    </citation>
    <scope>NUCLEOTIDE SEQUENCE</scope>
    <source>
        <strain evidence="8">CW153</strain>
    </source>
</reference>
<dbReference type="NCBIfam" id="NF037981">
    <property type="entry name" value="NCS2_1"/>
    <property type="match status" value="1"/>
</dbReference>
<evidence type="ECO:0000313" key="9">
    <source>
        <dbReference type="Proteomes" id="UP001141336"/>
    </source>
</evidence>
<feature type="transmembrane region" description="Helical" evidence="7">
    <location>
        <begin position="133"/>
        <end position="154"/>
    </location>
</feature>
<keyword evidence="6 7" id="KW-0472">Membrane</keyword>
<protein>
    <submittedName>
        <fullName evidence="8">Purine/pyrimidine permease</fullName>
    </submittedName>
</protein>
<keyword evidence="4 7" id="KW-0812">Transmembrane</keyword>
<evidence type="ECO:0000256" key="3">
    <source>
        <dbReference type="ARBA" id="ARBA00022448"/>
    </source>
</evidence>
<dbReference type="PANTHER" id="PTHR42810:SF1">
    <property type="entry name" value="PURINE PERMEASE YWDJ-RELATED"/>
    <property type="match status" value="1"/>
</dbReference>
<feature type="transmembrane region" description="Helical" evidence="7">
    <location>
        <begin position="314"/>
        <end position="336"/>
    </location>
</feature>
<dbReference type="EMBL" id="JAPTGC010000001">
    <property type="protein sequence ID" value="MCZ0861703.1"/>
    <property type="molecule type" value="Genomic_DNA"/>
</dbReference>
<feature type="transmembrane region" description="Helical" evidence="7">
    <location>
        <begin position="24"/>
        <end position="47"/>
    </location>
</feature>
<dbReference type="Proteomes" id="UP001141336">
    <property type="component" value="Unassembled WGS sequence"/>
</dbReference>
<dbReference type="RefSeq" id="WP_268921883.1">
    <property type="nucleotide sequence ID" value="NZ_JAPTGC010000001.1"/>
</dbReference>
<keyword evidence="5 7" id="KW-1133">Transmembrane helix</keyword>
<feature type="transmembrane region" description="Helical" evidence="7">
    <location>
        <begin position="376"/>
        <end position="393"/>
    </location>
</feature>
<evidence type="ECO:0000256" key="6">
    <source>
        <dbReference type="ARBA" id="ARBA00023136"/>
    </source>
</evidence>
<evidence type="ECO:0000256" key="2">
    <source>
        <dbReference type="ARBA" id="ARBA00008821"/>
    </source>
</evidence>
<keyword evidence="9" id="KW-1185">Reference proteome</keyword>
<dbReference type="Pfam" id="PF00860">
    <property type="entry name" value="Xan_ur_permease"/>
    <property type="match status" value="1"/>
</dbReference>
<comment type="subcellular location">
    <subcellularLocation>
        <location evidence="1">Membrane</location>
        <topology evidence="1">Multi-pass membrane protein</topology>
    </subcellularLocation>
</comment>
<evidence type="ECO:0000313" key="8">
    <source>
        <dbReference type="EMBL" id="MCZ0861703.1"/>
    </source>
</evidence>
<comment type="caution">
    <text evidence="8">The sequence shown here is derived from an EMBL/GenBank/DDBJ whole genome shotgun (WGS) entry which is preliminary data.</text>
</comment>
<evidence type="ECO:0000256" key="7">
    <source>
        <dbReference type="SAM" id="Phobius"/>
    </source>
</evidence>
<sequence length="438" mass="45572">MVQMSFRYNVNDRVPVKEMATSGLMWTICSAAFVIIFANVVAGLYNATPAEAVWYAQKLLVITGIAVILQVIFGHRLPAVYGPSAILLTAAVAATDFAPAAFSTALVLCGAAGIVIARTGLLTRVAKLFTPRVIGTVLTLIPLTLVPTFAGLIANPDQPGSMAAKLIFAFVLLILIFALNHHLKGFWRATLMLWVLVFGTIAAFVCFPGTAVSFDAGGSVPLTEGLLLTPIAAPGVILSVFICYIALIVNDIGSIRGVGEVAKVQAAETEGQLRRGITVTGIMNMLSGGAGVLGGVNYSISSGMILDTKNASRYPLLAAGAAMIVCAAVPPVISLIITIPTVITGCLLIFIMTSQLSAALGVLIEHEGSGMFSFNNGVVIGFSILIAATFSFLPEAAVAAVPAVVRPVLANGFVAGTVAVMLLEHVVFREKKERGSNA</sequence>
<gene>
    <name evidence="8" type="ORF">O0S09_00345</name>
</gene>
<evidence type="ECO:0000256" key="5">
    <source>
        <dbReference type="ARBA" id="ARBA00022989"/>
    </source>
</evidence>
<evidence type="ECO:0000256" key="4">
    <source>
        <dbReference type="ARBA" id="ARBA00022692"/>
    </source>
</evidence>
<feature type="transmembrane region" description="Helical" evidence="7">
    <location>
        <begin position="97"/>
        <end position="121"/>
    </location>
</feature>
<keyword evidence="3" id="KW-0813">Transport</keyword>
<dbReference type="InterPro" id="IPR006043">
    <property type="entry name" value="NCS2"/>
</dbReference>
<dbReference type="PANTHER" id="PTHR42810">
    <property type="entry name" value="PURINE PERMEASE C1399.01C-RELATED"/>
    <property type="match status" value="1"/>
</dbReference>
<organism evidence="8 9">
    <name type="scientific">Methanocorpusculum vombati</name>
    <dbReference type="NCBI Taxonomy" id="3002864"/>
    <lineage>
        <taxon>Archaea</taxon>
        <taxon>Methanobacteriati</taxon>
        <taxon>Methanobacteriota</taxon>
        <taxon>Stenosarchaea group</taxon>
        <taxon>Methanomicrobia</taxon>
        <taxon>Methanomicrobiales</taxon>
        <taxon>Methanocorpusculaceae</taxon>
        <taxon>Methanocorpusculum</taxon>
    </lineage>
</organism>
<proteinExistence type="inferred from homology"/>
<evidence type="ECO:0000256" key="1">
    <source>
        <dbReference type="ARBA" id="ARBA00004141"/>
    </source>
</evidence>
<feature type="transmembrane region" description="Helical" evidence="7">
    <location>
        <begin position="226"/>
        <end position="249"/>
    </location>
</feature>
<feature type="transmembrane region" description="Helical" evidence="7">
    <location>
        <begin position="191"/>
        <end position="214"/>
    </location>
</feature>